<evidence type="ECO:0000313" key="2">
    <source>
        <dbReference type="Proteomes" id="UP000593560"/>
    </source>
</evidence>
<dbReference type="OrthoDB" id="10264738at2759"/>
<sequence>GERRLYSSSGKGKSYEGIIKFGFSLVKRKANHLMEDYHVAKFM</sequence>
<dbReference type="AlphaFoldDB" id="A0A7J9H4Y4"/>
<accession>A0A7J9H4Y4</accession>
<organism evidence="1 2">
    <name type="scientific">Gossypium harknessii</name>
    <dbReference type="NCBI Taxonomy" id="34285"/>
    <lineage>
        <taxon>Eukaryota</taxon>
        <taxon>Viridiplantae</taxon>
        <taxon>Streptophyta</taxon>
        <taxon>Embryophyta</taxon>
        <taxon>Tracheophyta</taxon>
        <taxon>Spermatophyta</taxon>
        <taxon>Magnoliopsida</taxon>
        <taxon>eudicotyledons</taxon>
        <taxon>Gunneridae</taxon>
        <taxon>Pentapetalae</taxon>
        <taxon>rosids</taxon>
        <taxon>malvids</taxon>
        <taxon>Malvales</taxon>
        <taxon>Malvaceae</taxon>
        <taxon>Malvoideae</taxon>
        <taxon>Gossypium</taxon>
    </lineage>
</organism>
<gene>
    <name evidence="1" type="ORF">Gohar_004441</name>
</gene>
<reference evidence="1 2" key="1">
    <citation type="journal article" date="2019" name="Genome Biol. Evol.">
        <title>Insights into the evolution of the New World diploid cottons (Gossypium, subgenus Houzingenia) based on genome sequencing.</title>
        <authorList>
            <person name="Grover C.E."/>
            <person name="Arick M.A. 2nd"/>
            <person name="Thrash A."/>
            <person name="Conover J.L."/>
            <person name="Sanders W.S."/>
            <person name="Peterson D.G."/>
            <person name="Frelichowski J.E."/>
            <person name="Scheffler J.A."/>
            <person name="Scheffler B.E."/>
            <person name="Wendel J.F."/>
        </authorList>
    </citation>
    <scope>NUCLEOTIDE SEQUENCE [LARGE SCALE GENOMIC DNA]</scope>
    <source>
        <strain evidence="1">0</strain>
        <tissue evidence="1">Leaf</tissue>
    </source>
</reference>
<keyword evidence="2" id="KW-1185">Reference proteome</keyword>
<feature type="non-terminal residue" evidence="1">
    <location>
        <position position="1"/>
    </location>
</feature>
<dbReference type="EMBL" id="JABFAD010000008">
    <property type="protein sequence ID" value="MBA0804883.1"/>
    <property type="molecule type" value="Genomic_DNA"/>
</dbReference>
<protein>
    <submittedName>
        <fullName evidence="1">Uncharacterized protein</fullName>
    </submittedName>
</protein>
<name>A0A7J9H4Y4_9ROSI</name>
<proteinExistence type="predicted"/>
<comment type="caution">
    <text evidence="1">The sequence shown here is derived from an EMBL/GenBank/DDBJ whole genome shotgun (WGS) entry which is preliminary data.</text>
</comment>
<evidence type="ECO:0000313" key="1">
    <source>
        <dbReference type="EMBL" id="MBA0804883.1"/>
    </source>
</evidence>
<dbReference type="Proteomes" id="UP000593560">
    <property type="component" value="Unassembled WGS sequence"/>
</dbReference>